<keyword evidence="6 8" id="KW-0472">Membrane</keyword>
<keyword evidence="3" id="KW-1003">Cell membrane</keyword>
<feature type="non-terminal residue" evidence="9">
    <location>
        <position position="1"/>
    </location>
</feature>
<evidence type="ECO:0000256" key="5">
    <source>
        <dbReference type="ARBA" id="ARBA00022989"/>
    </source>
</evidence>
<evidence type="ECO:0000256" key="8">
    <source>
        <dbReference type="SAM" id="Phobius"/>
    </source>
</evidence>
<dbReference type="InterPro" id="IPR009318">
    <property type="entry name" value="Gustatory_rcpt"/>
</dbReference>
<proteinExistence type="evidence at transcript level"/>
<dbReference type="EMBL" id="KT381522">
    <property type="protein sequence ID" value="ALR72528.1"/>
    <property type="molecule type" value="mRNA"/>
</dbReference>
<name>A0A0S3J3D0_9CUCU</name>
<dbReference type="GO" id="GO:0050916">
    <property type="term" value="P:sensory perception of sweet taste"/>
    <property type="evidence" value="ECO:0007669"/>
    <property type="project" value="UniProtKB-ARBA"/>
</dbReference>
<evidence type="ECO:0000256" key="6">
    <source>
        <dbReference type="ARBA" id="ARBA00023136"/>
    </source>
</evidence>
<reference evidence="9" key="2">
    <citation type="submission" date="2015-08" db="EMBL/GenBank/DDBJ databases">
        <authorList>
            <person name="Babu N.S."/>
            <person name="Beckwith C.J."/>
            <person name="Beseler K.G."/>
            <person name="Brison A."/>
            <person name="Carone J.V."/>
            <person name="Caskin T.P."/>
            <person name="Diamond M."/>
            <person name="Durham M.E."/>
            <person name="Foxe J.M."/>
            <person name="Go M."/>
            <person name="Henderson B.A."/>
            <person name="Jones I.B."/>
            <person name="McGettigan J.A."/>
            <person name="Micheletti S.J."/>
            <person name="Nasrallah M.E."/>
            <person name="Ortiz D."/>
            <person name="Piller C.R."/>
            <person name="Privatt S.R."/>
            <person name="Schneider S.L."/>
            <person name="Sharp S."/>
            <person name="Smith T.C."/>
            <person name="Stanton J.D."/>
            <person name="Ullery H.E."/>
            <person name="Wilson R.J."/>
            <person name="Serrano M.G."/>
            <person name="Buck G."/>
            <person name="Lee V."/>
            <person name="Wang Y."/>
            <person name="Carvalho R."/>
            <person name="Voegtly L."/>
            <person name="Shi R."/>
            <person name="Duckworth R."/>
            <person name="Johnson A."/>
            <person name="Loviza R."/>
            <person name="Walstead R."/>
            <person name="Shah Z."/>
            <person name="Kiflezghi M."/>
            <person name="Wade K."/>
            <person name="Ball S.L."/>
            <person name="Bradley K.W."/>
            <person name="Asai D.J."/>
            <person name="Bowman C.A."/>
            <person name="Russell D.A."/>
            <person name="Pope W.H."/>
            <person name="Jacobs-Sera D."/>
            <person name="Hendrix R.W."/>
            <person name="Hatfull G.F."/>
        </authorList>
    </citation>
    <scope>NUCLEOTIDE SEQUENCE</scope>
</reference>
<evidence type="ECO:0000256" key="3">
    <source>
        <dbReference type="ARBA" id="ARBA00022475"/>
    </source>
</evidence>
<feature type="transmembrane region" description="Helical" evidence="8">
    <location>
        <begin position="188"/>
        <end position="212"/>
    </location>
</feature>
<evidence type="ECO:0000256" key="4">
    <source>
        <dbReference type="ARBA" id="ARBA00022692"/>
    </source>
</evidence>
<protein>
    <submittedName>
        <fullName evidence="9">Gustatory receptor 2</fullName>
    </submittedName>
</protein>
<dbReference type="PANTHER" id="PTHR21421">
    <property type="entry name" value="GUSTATORY RECEPTOR"/>
    <property type="match status" value="1"/>
</dbReference>
<evidence type="ECO:0000256" key="1">
    <source>
        <dbReference type="ARBA" id="ARBA00004651"/>
    </source>
</evidence>
<evidence type="ECO:0000256" key="7">
    <source>
        <dbReference type="ARBA" id="ARBA00023170"/>
    </source>
</evidence>
<evidence type="ECO:0000313" key="9">
    <source>
        <dbReference type="EMBL" id="ALR72528.1"/>
    </source>
</evidence>
<keyword evidence="5 8" id="KW-1133">Transmembrane helix</keyword>
<feature type="transmembrane region" description="Helical" evidence="8">
    <location>
        <begin position="261"/>
        <end position="279"/>
    </location>
</feature>
<comment type="subcellular location">
    <subcellularLocation>
        <location evidence="1">Cell membrane</location>
        <topology evidence="1">Multi-pass membrane protein</topology>
    </subcellularLocation>
</comment>
<feature type="transmembrane region" description="Helical" evidence="8">
    <location>
        <begin position="27"/>
        <end position="45"/>
    </location>
</feature>
<accession>A0A0S3J3D0</accession>
<keyword evidence="7 9" id="KW-0675">Receptor</keyword>
<dbReference type="GO" id="GO:0005886">
    <property type="term" value="C:plasma membrane"/>
    <property type="evidence" value="ECO:0007669"/>
    <property type="project" value="UniProtKB-SubCell"/>
</dbReference>
<dbReference type="Pfam" id="PF06151">
    <property type="entry name" value="Trehalose_recp"/>
    <property type="match status" value="1"/>
</dbReference>
<dbReference type="PANTHER" id="PTHR21421:SF29">
    <property type="entry name" value="GUSTATORY RECEPTOR 5A FOR TREHALOSE-RELATED"/>
    <property type="match status" value="1"/>
</dbReference>
<feature type="transmembrane region" description="Helical" evidence="8">
    <location>
        <begin position="97"/>
        <end position="115"/>
    </location>
</feature>
<evidence type="ECO:0000256" key="2">
    <source>
        <dbReference type="ARBA" id="ARBA00005327"/>
    </source>
</evidence>
<organism evidence="9">
    <name type="scientific">Colaphellus bowringi</name>
    <dbReference type="NCBI Taxonomy" id="561076"/>
    <lineage>
        <taxon>Eukaryota</taxon>
        <taxon>Metazoa</taxon>
        <taxon>Ecdysozoa</taxon>
        <taxon>Arthropoda</taxon>
        <taxon>Hexapoda</taxon>
        <taxon>Insecta</taxon>
        <taxon>Pterygota</taxon>
        <taxon>Neoptera</taxon>
        <taxon>Endopterygota</taxon>
        <taxon>Coleoptera</taxon>
        <taxon>Polyphaga</taxon>
        <taxon>Cucujiformia</taxon>
        <taxon>Chrysomeloidea</taxon>
        <taxon>Chrysomelidae</taxon>
        <taxon>Chrysomelinae</taxon>
        <taxon>Chrysomelini</taxon>
        <taxon>Colaphellus</taxon>
    </lineage>
</organism>
<feature type="transmembrane region" description="Helical" evidence="8">
    <location>
        <begin position="156"/>
        <end position="176"/>
    </location>
</feature>
<keyword evidence="4 8" id="KW-0812">Transmembrane</keyword>
<sequence length="287" mass="33302">MTSWCRMDKIMNESYGYPESLDKRLQLFPAIFLVLALTEYFLSVWSRYIRLTLTLGEKYDYEKYYSDTFPQIFKFIPMNVVTAAYCSIITVHATLMWGLMDVFIIIMSIALALRFKQVSRRIAKHVKRATSETFWAEIREDYHRLSILCKELDDHISYIILLSYTLNIFFILKQLYESLEIRSGTVGKVYYLFSFLYLLVKVGSVSLYGAWINDESKEPADMLNSVSSACFNVEIKRLLAQINFDNVALTGCRMFKLTRGIILSIAGAVVTYELVLIQFNSATIDNY</sequence>
<dbReference type="AlphaFoldDB" id="A0A0S3J3D0"/>
<reference evidence="9" key="1">
    <citation type="journal article" date="2015" name="BMC Genomics">
        <title>Candidate chemosensory genes identified in Colaphellus bowringi by antennal transcriptome analysis.</title>
        <authorList>
            <person name="Li X.M."/>
            <person name="Zhu X.Y."/>
            <person name="Wang Z.Q."/>
            <person name="Wang Y."/>
            <person name="He P."/>
            <person name="Chen G."/>
            <person name="Sun L."/>
            <person name="Deng D.G."/>
            <person name="Zhang Y.N."/>
        </authorList>
    </citation>
    <scope>NUCLEOTIDE SEQUENCE</scope>
</reference>
<comment type="similarity">
    <text evidence="2">Belongs to the insect chemoreceptor superfamily. Gustatory receptor (GR) family. Gr5a subfamily.</text>
</comment>
<dbReference type="GO" id="GO:0008527">
    <property type="term" value="F:taste receptor activity"/>
    <property type="evidence" value="ECO:0007669"/>
    <property type="project" value="InterPro"/>
</dbReference>